<dbReference type="GO" id="GO:0003677">
    <property type="term" value="F:DNA binding"/>
    <property type="evidence" value="ECO:0007669"/>
    <property type="project" value="UniProtKB-KW"/>
</dbReference>
<dbReference type="InterPro" id="IPR009057">
    <property type="entry name" value="Homeodomain-like_sf"/>
</dbReference>
<dbReference type="PROSITE" id="PS51294">
    <property type="entry name" value="HTH_MYB"/>
    <property type="match status" value="2"/>
</dbReference>
<keyword evidence="3" id="KW-0805">Transcription regulation</keyword>
<keyword evidence="4" id="KW-0238">DNA-binding</keyword>
<dbReference type="Pfam" id="PF00249">
    <property type="entry name" value="Myb_DNA-binding"/>
    <property type="match status" value="2"/>
</dbReference>
<evidence type="ECO:0000256" key="1">
    <source>
        <dbReference type="ARBA" id="ARBA00004123"/>
    </source>
</evidence>
<evidence type="ECO:0000256" key="6">
    <source>
        <dbReference type="ARBA" id="ARBA00023242"/>
    </source>
</evidence>
<dbReference type="GO" id="GO:0006355">
    <property type="term" value="P:regulation of DNA-templated transcription"/>
    <property type="evidence" value="ECO:0000318"/>
    <property type="project" value="GO_Central"/>
</dbReference>
<keyword evidence="5" id="KW-0804">Transcription</keyword>
<comment type="subcellular location">
    <subcellularLocation>
        <location evidence="1">Nucleus</location>
    </subcellularLocation>
</comment>
<dbReference type="GO" id="GO:0003700">
    <property type="term" value="F:DNA-binding transcription factor activity"/>
    <property type="evidence" value="ECO:0000318"/>
    <property type="project" value="GO_Central"/>
</dbReference>
<accession>A0A0U9HLW9</accession>
<name>A0A0U9HLW9_KLENI</name>
<feature type="region of interest" description="Disordered" evidence="7">
    <location>
        <begin position="451"/>
        <end position="553"/>
    </location>
</feature>
<feature type="region of interest" description="Disordered" evidence="7">
    <location>
        <begin position="669"/>
        <end position="691"/>
    </location>
</feature>
<feature type="compositionally biased region" description="Polar residues" evidence="7">
    <location>
        <begin position="840"/>
        <end position="854"/>
    </location>
</feature>
<feature type="region of interest" description="Disordered" evidence="7">
    <location>
        <begin position="721"/>
        <end position="751"/>
    </location>
</feature>
<feature type="domain" description="HTH myb-type" evidence="9">
    <location>
        <begin position="74"/>
        <end position="124"/>
    </location>
</feature>
<keyword evidence="6" id="KW-0539">Nucleus</keyword>
<feature type="domain" description="Myb-like" evidence="8">
    <location>
        <begin position="15"/>
        <end position="69"/>
    </location>
</feature>
<dbReference type="PANTHER" id="PTHR47995:SF18">
    <property type="entry name" value="TRANSCRIPTION FACTOR MYB65"/>
    <property type="match status" value="1"/>
</dbReference>
<evidence type="ECO:0000256" key="7">
    <source>
        <dbReference type="SAM" id="MobiDB-lite"/>
    </source>
</evidence>
<dbReference type="InterPro" id="IPR017930">
    <property type="entry name" value="Myb_dom"/>
</dbReference>
<dbReference type="SUPFAM" id="SSF46689">
    <property type="entry name" value="Homeodomain-like"/>
    <property type="match status" value="1"/>
</dbReference>
<dbReference type="InterPro" id="IPR001005">
    <property type="entry name" value="SANT/Myb"/>
</dbReference>
<dbReference type="Gene3D" id="1.10.10.60">
    <property type="entry name" value="Homeodomain-like"/>
    <property type="match status" value="2"/>
</dbReference>
<organism evidence="10 11">
    <name type="scientific">Klebsormidium nitens</name>
    <name type="common">Green alga</name>
    <name type="synonym">Ulothrix nitens</name>
    <dbReference type="NCBI Taxonomy" id="105231"/>
    <lineage>
        <taxon>Eukaryota</taxon>
        <taxon>Viridiplantae</taxon>
        <taxon>Streptophyta</taxon>
        <taxon>Klebsormidiophyceae</taxon>
        <taxon>Klebsormidiales</taxon>
        <taxon>Klebsormidiaceae</taxon>
        <taxon>Klebsormidium</taxon>
    </lineage>
</organism>
<feature type="region of interest" description="Disordered" evidence="7">
    <location>
        <begin position="158"/>
        <end position="205"/>
    </location>
</feature>
<dbReference type="EMBL" id="DF237046">
    <property type="protein sequence ID" value="GAQ81993.1"/>
    <property type="molecule type" value="Genomic_DNA"/>
</dbReference>
<evidence type="ECO:0000313" key="11">
    <source>
        <dbReference type="Proteomes" id="UP000054558"/>
    </source>
</evidence>
<evidence type="ECO:0000256" key="3">
    <source>
        <dbReference type="ARBA" id="ARBA00023015"/>
    </source>
</evidence>
<reference evidence="10 11" key="1">
    <citation type="journal article" date="2014" name="Nat. Commun.">
        <title>Klebsormidium flaccidum genome reveals primary factors for plant terrestrial adaptation.</title>
        <authorList>
            <person name="Hori K."/>
            <person name="Maruyama F."/>
            <person name="Fujisawa T."/>
            <person name="Togashi T."/>
            <person name="Yamamoto N."/>
            <person name="Seo M."/>
            <person name="Sato S."/>
            <person name="Yamada T."/>
            <person name="Mori H."/>
            <person name="Tajima N."/>
            <person name="Moriyama T."/>
            <person name="Ikeuchi M."/>
            <person name="Watanabe M."/>
            <person name="Wada H."/>
            <person name="Kobayashi K."/>
            <person name="Saito M."/>
            <person name="Masuda T."/>
            <person name="Sasaki-Sekimoto Y."/>
            <person name="Mashiguchi K."/>
            <person name="Awai K."/>
            <person name="Shimojima M."/>
            <person name="Masuda S."/>
            <person name="Iwai M."/>
            <person name="Nobusawa T."/>
            <person name="Narise T."/>
            <person name="Kondo S."/>
            <person name="Saito H."/>
            <person name="Sato R."/>
            <person name="Murakawa M."/>
            <person name="Ihara Y."/>
            <person name="Oshima-Yamada Y."/>
            <person name="Ohtaka K."/>
            <person name="Satoh M."/>
            <person name="Sonobe K."/>
            <person name="Ishii M."/>
            <person name="Ohtani R."/>
            <person name="Kanamori-Sato M."/>
            <person name="Honoki R."/>
            <person name="Miyazaki D."/>
            <person name="Mochizuki H."/>
            <person name="Umetsu J."/>
            <person name="Higashi K."/>
            <person name="Shibata D."/>
            <person name="Kamiya Y."/>
            <person name="Sato N."/>
            <person name="Nakamura Y."/>
            <person name="Tabata S."/>
            <person name="Ida S."/>
            <person name="Kurokawa K."/>
            <person name="Ohta H."/>
        </authorList>
    </citation>
    <scope>NUCLEOTIDE SEQUENCE [LARGE SCALE GENOMIC DNA]</scope>
    <source>
        <strain evidence="10 11">NIES-2285</strain>
    </source>
</reference>
<feature type="compositionally biased region" description="Basic and acidic residues" evidence="7">
    <location>
        <begin position="466"/>
        <end position="475"/>
    </location>
</feature>
<evidence type="ECO:0000256" key="4">
    <source>
        <dbReference type="ARBA" id="ARBA00023125"/>
    </source>
</evidence>
<dbReference type="GO" id="GO:0005634">
    <property type="term" value="C:nucleus"/>
    <property type="evidence" value="ECO:0000318"/>
    <property type="project" value="GO_Central"/>
</dbReference>
<feature type="region of interest" description="Disordered" evidence="7">
    <location>
        <begin position="763"/>
        <end position="905"/>
    </location>
</feature>
<feature type="domain" description="Myb-like" evidence="8">
    <location>
        <begin position="70"/>
        <end position="117"/>
    </location>
</feature>
<evidence type="ECO:0000256" key="5">
    <source>
        <dbReference type="ARBA" id="ARBA00023163"/>
    </source>
</evidence>
<evidence type="ECO:0000256" key="2">
    <source>
        <dbReference type="ARBA" id="ARBA00022737"/>
    </source>
</evidence>
<dbReference type="CDD" id="cd00167">
    <property type="entry name" value="SANT"/>
    <property type="match status" value="2"/>
</dbReference>
<sequence length="905" mass="97474">MQFPPRMEEIAPTGDDGLHRGPWAEWEDELLVKYVAKYGEGNWASVKEKPDIGLKRCGKSCRLRFLNHLKPGLKKGAFSEDEEDLIFTLHTYYGNKWSRIALELPGRTDNEIKNFYHYKCKKLENARLSVPGQSAQDKVRAHEFVHSRMSTEELSINLAPREPPPASLLGKRDRADTPDRDVKFQKTDSARPVPMPPLPPQQGNSNITLRVPIIGPSKPLQLGDHPPIEKPLPVQRITSNKNLESAGKLAQTAIDAARASASAGGRVDEAALMAAAALHRNSTMDTKPSDAVTNMMTGVARLAAEAVLPRASSTGFDLGGGGGQFPLQLPAGYLQQQQRLELLSQLYNTSEQQGMKVQQQVAALFPASPVSILDVAQLDQHQRQLLETRVRALLAARRGGDVLNRQASEPARLDLLRRAMEIEAAGRGAIGAARPVDQVEQTLERAEAFLRPKQELGAGGVGAPEHGLDRQEEMRPGGWSDEPLRQGGAGPMAEVGPRAKSSEIAPSQTTEGASPLSHIESVEKEAANPKGREDGGSIGSEEVRAQDSSGSLLGPKMKAFKELRRPQLDILGQGEDPEPGPLTAAVGRHISPSESTARTPAWLWSPRLSAGRKKWAGPIWKTVNGHSVDISELSPDYVSELWGLDAETFACKTPTLSLFPGAVSDDEAFSLTDRGPSTARSPSTSDGPPWLPWLPLDGKVVTRDEVSGKLVSPRTVMEAIESGPLSPWSPRDLLESPSDGQLTSLGSSRGSGRAHQWWLSLIGTPREQPAEEKQDRAGPGGGFREGPASEAAQGQEGGVKSGGLVREASLRIEGKVGESKEGGLVAEGTWPSLEDKRRPTSSFTFATFASQGDQTGAGDDQRKDETPAESAPESGLRGGSPKSASMLEQVRSLFTRPSGPRLDSK</sequence>
<dbReference type="PROSITE" id="PS50090">
    <property type="entry name" value="MYB_LIKE"/>
    <property type="match status" value="2"/>
</dbReference>
<keyword evidence="2" id="KW-0677">Repeat</keyword>
<feature type="compositionally biased region" description="Basic and acidic residues" evidence="7">
    <location>
        <begin position="808"/>
        <end position="821"/>
    </location>
</feature>
<keyword evidence="11" id="KW-1185">Reference proteome</keyword>
<feature type="compositionally biased region" description="Basic and acidic residues" evidence="7">
    <location>
        <begin position="170"/>
        <end position="189"/>
    </location>
</feature>
<feature type="compositionally biased region" description="Basic and acidic residues" evidence="7">
    <location>
        <begin position="520"/>
        <end position="545"/>
    </location>
</feature>
<proteinExistence type="predicted"/>
<evidence type="ECO:0000259" key="8">
    <source>
        <dbReference type="PROSITE" id="PS50090"/>
    </source>
</evidence>
<evidence type="ECO:0000313" key="10">
    <source>
        <dbReference type="EMBL" id="GAQ81993.1"/>
    </source>
</evidence>
<dbReference type="STRING" id="105231.A0A0U9HLW9"/>
<gene>
    <name evidence="10" type="ORF">KFL_000970190</name>
</gene>
<evidence type="ECO:0000259" key="9">
    <source>
        <dbReference type="PROSITE" id="PS51294"/>
    </source>
</evidence>
<dbReference type="OrthoDB" id="2143914at2759"/>
<dbReference type="Proteomes" id="UP000054558">
    <property type="component" value="Unassembled WGS sequence"/>
</dbReference>
<feature type="domain" description="HTH myb-type" evidence="9">
    <location>
        <begin position="15"/>
        <end position="73"/>
    </location>
</feature>
<dbReference type="PANTHER" id="PTHR47995">
    <property type="entry name" value="TRANSCRIPTION FACTOR MYB33-RELATED"/>
    <property type="match status" value="1"/>
</dbReference>
<dbReference type="AlphaFoldDB" id="A0A0U9HLW9"/>
<protein>
    <submittedName>
        <fullName evidence="10">MYB domain protein</fullName>
    </submittedName>
</protein>
<dbReference type="SMART" id="SM00717">
    <property type="entry name" value="SANT"/>
    <property type="match status" value="2"/>
</dbReference>